<dbReference type="Proteomes" id="UP000887574">
    <property type="component" value="Unplaced"/>
</dbReference>
<accession>A0A915DQN6</accession>
<evidence type="ECO:0000313" key="2">
    <source>
        <dbReference type="WBParaSite" id="jg21897"/>
    </source>
</evidence>
<keyword evidence="1" id="KW-1185">Reference proteome</keyword>
<protein>
    <submittedName>
        <fullName evidence="2">Uncharacterized protein</fullName>
    </submittedName>
</protein>
<name>A0A915DQN6_9BILA</name>
<sequence>MRRSLVDIIEHPDLDVIRLKYLFALYVEDAMKLLANKKLLKNRVQCTNCQFYMNVVERSERQDGIDWVCRKDKTVCSSESGGSFFEKSNLPLRTSLILFCMWANDYDNKQIVKELDLSKSTVVDCSICVVKFA</sequence>
<reference evidence="2" key="1">
    <citation type="submission" date="2022-11" db="UniProtKB">
        <authorList>
            <consortium name="WormBaseParasite"/>
        </authorList>
    </citation>
    <scope>IDENTIFICATION</scope>
</reference>
<organism evidence="1 2">
    <name type="scientific">Ditylenchus dipsaci</name>
    <dbReference type="NCBI Taxonomy" id="166011"/>
    <lineage>
        <taxon>Eukaryota</taxon>
        <taxon>Metazoa</taxon>
        <taxon>Ecdysozoa</taxon>
        <taxon>Nematoda</taxon>
        <taxon>Chromadorea</taxon>
        <taxon>Rhabditida</taxon>
        <taxon>Tylenchina</taxon>
        <taxon>Tylenchomorpha</taxon>
        <taxon>Sphaerularioidea</taxon>
        <taxon>Anguinidae</taxon>
        <taxon>Anguininae</taxon>
        <taxon>Ditylenchus</taxon>
    </lineage>
</organism>
<proteinExistence type="predicted"/>
<dbReference type="WBParaSite" id="jg21897">
    <property type="protein sequence ID" value="jg21897"/>
    <property type="gene ID" value="jg21897"/>
</dbReference>
<dbReference type="AlphaFoldDB" id="A0A915DQN6"/>
<evidence type="ECO:0000313" key="1">
    <source>
        <dbReference type="Proteomes" id="UP000887574"/>
    </source>
</evidence>